<organism evidence="4 5">
    <name type="scientific">Exocentrus adspersus</name>
    <dbReference type="NCBI Taxonomy" id="1586481"/>
    <lineage>
        <taxon>Eukaryota</taxon>
        <taxon>Metazoa</taxon>
        <taxon>Ecdysozoa</taxon>
        <taxon>Arthropoda</taxon>
        <taxon>Hexapoda</taxon>
        <taxon>Insecta</taxon>
        <taxon>Pterygota</taxon>
        <taxon>Neoptera</taxon>
        <taxon>Endopterygota</taxon>
        <taxon>Coleoptera</taxon>
        <taxon>Polyphaga</taxon>
        <taxon>Cucujiformia</taxon>
        <taxon>Chrysomeloidea</taxon>
        <taxon>Cerambycidae</taxon>
        <taxon>Lamiinae</taxon>
        <taxon>Acanthocinini</taxon>
        <taxon>Exocentrus</taxon>
    </lineage>
</organism>
<sequence>MSDHSDDNRCPPPSASSSSSSTSTSTSAARRKEEKARKKDPKALENVMKSMGDISEPEKLKNLMLRYEDLYSEYRRVSSSFQAMEKSFNAVCKERDVARFDLNKNILAKSKLESVCRELQKQNKAIKDENITRVKEEEEKRREVATNFTERLNSLSSMMDENKDKSIRLREENMNMTLKLTELYNKFQERENHLADVNRQLETQKELFESKIKKLELEHKADRKAWEEESKALLANLLKSNETNRLLEENIKSMQANLDVYKNQYSDFEQTMSRSNEVFKTFHGEINKLQKSNIALEREKNEYVAKWQSCHKLIVEISEKNQELGKNLDLYKKKFSTLEKLCRQLQMERATLHKQLQDKNGQQQDDNQLVNFIPVLQEPLINTDTPKELLNGEIKSLEDDSWRSDEYAAAQEAVNLPSVSGVAGGFPDVLPPMPLPLGEPPEAPILEIRCMDDDAINVDPSDGASFASTDDLENTMISVDPSIGSEFFIKEARSQPVTKGEHAQIFPDAQTVPGSSTELRKDSSEVLALYKPQAVTDVPTQGGHTTFVRESEARTNIREAGTGDEGPSGSLGPAESTGAIEVRESIGTTEIKKAKKK</sequence>
<evidence type="ECO:0008006" key="6">
    <source>
        <dbReference type="Google" id="ProtNLM"/>
    </source>
</evidence>
<evidence type="ECO:0000256" key="1">
    <source>
        <dbReference type="ARBA" id="ARBA00009550"/>
    </source>
</evidence>
<evidence type="ECO:0000313" key="5">
    <source>
        <dbReference type="Proteomes" id="UP001159042"/>
    </source>
</evidence>
<dbReference type="PANTHER" id="PTHR16127:SF13">
    <property type="entry name" value="GH01188P"/>
    <property type="match status" value="1"/>
</dbReference>
<comment type="similarity">
    <text evidence="1">Belongs to the taxilin family.</text>
</comment>
<dbReference type="InterPro" id="IPR026183">
    <property type="entry name" value="Taxilin_fam"/>
</dbReference>
<feature type="region of interest" description="Disordered" evidence="3">
    <location>
        <begin position="550"/>
        <end position="597"/>
    </location>
</feature>
<name>A0AAV8VWR6_9CUCU</name>
<accession>A0AAV8VWR6</accession>
<dbReference type="GO" id="GO:0019905">
    <property type="term" value="F:syntaxin binding"/>
    <property type="evidence" value="ECO:0007669"/>
    <property type="project" value="InterPro"/>
</dbReference>
<dbReference type="PANTHER" id="PTHR16127">
    <property type="entry name" value="TAXILIN"/>
    <property type="match status" value="1"/>
</dbReference>
<dbReference type="EMBL" id="JANEYG010000023">
    <property type="protein sequence ID" value="KAJ8918655.1"/>
    <property type="molecule type" value="Genomic_DNA"/>
</dbReference>
<evidence type="ECO:0000256" key="3">
    <source>
        <dbReference type="SAM" id="MobiDB-lite"/>
    </source>
</evidence>
<feature type="compositionally biased region" description="Low complexity" evidence="3">
    <location>
        <begin position="15"/>
        <end position="28"/>
    </location>
</feature>
<proteinExistence type="inferred from homology"/>
<gene>
    <name evidence="4" type="ORF">NQ315_014974</name>
</gene>
<keyword evidence="5" id="KW-1185">Reference proteome</keyword>
<reference evidence="4 5" key="1">
    <citation type="journal article" date="2023" name="Insect Mol. Biol.">
        <title>Genome sequencing provides insights into the evolution of gene families encoding plant cell wall-degrading enzymes in longhorned beetles.</title>
        <authorList>
            <person name="Shin N.R."/>
            <person name="Okamura Y."/>
            <person name="Kirsch R."/>
            <person name="Pauchet Y."/>
        </authorList>
    </citation>
    <scope>NUCLEOTIDE SEQUENCE [LARGE SCALE GENOMIC DNA]</scope>
    <source>
        <strain evidence="4">EAD_L_NR</strain>
    </source>
</reference>
<protein>
    <recommendedName>
        <fullName evidence="6">Alpha-taxilin</fullName>
    </recommendedName>
</protein>
<evidence type="ECO:0000313" key="4">
    <source>
        <dbReference type="EMBL" id="KAJ8918655.1"/>
    </source>
</evidence>
<comment type="caution">
    <text evidence="4">The sequence shown here is derived from an EMBL/GenBank/DDBJ whole genome shotgun (WGS) entry which is preliminary data.</text>
</comment>
<dbReference type="Pfam" id="PF09728">
    <property type="entry name" value="Taxilin"/>
    <property type="match status" value="1"/>
</dbReference>
<dbReference type="Proteomes" id="UP001159042">
    <property type="component" value="Unassembled WGS sequence"/>
</dbReference>
<dbReference type="AlphaFoldDB" id="A0AAV8VWR6"/>
<feature type="compositionally biased region" description="Basic and acidic residues" evidence="3">
    <location>
        <begin position="30"/>
        <end position="43"/>
    </location>
</feature>
<feature type="region of interest" description="Disordered" evidence="3">
    <location>
        <begin position="1"/>
        <end position="46"/>
    </location>
</feature>
<feature type="coiled-coil region" evidence="2">
    <location>
        <begin position="198"/>
        <end position="348"/>
    </location>
</feature>
<evidence type="ECO:0000256" key="2">
    <source>
        <dbReference type="SAM" id="Coils"/>
    </source>
</evidence>
<keyword evidence="2" id="KW-0175">Coiled coil</keyword>
<feature type="coiled-coil region" evidence="2">
    <location>
        <begin position="109"/>
        <end position="139"/>
    </location>
</feature>